<feature type="repeat" description="TPR" evidence="1">
    <location>
        <begin position="331"/>
        <end position="364"/>
    </location>
</feature>
<gene>
    <name evidence="4" type="ORF">IAA93_08120</name>
</gene>
<keyword evidence="3" id="KW-0732">Signal</keyword>
<keyword evidence="2" id="KW-0812">Transmembrane</keyword>
<reference evidence="4" key="2">
    <citation type="submission" date="2021-04" db="EMBL/GenBank/DDBJ databases">
        <authorList>
            <person name="Gilroy R."/>
        </authorList>
    </citation>
    <scope>NUCLEOTIDE SEQUENCE</scope>
    <source>
        <strain evidence="4">MalCec1-1739</strain>
    </source>
</reference>
<dbReference type="Gene3D" id="1.25.40.10">
    <property type="entry name" value="Tetratricopeptide repeat domain"/>
    <property type="match status" value="2"/>
</dbReference>
<evidence type="ECO:0000313" key="4">
    <source>
        <dbReference type="EMBL" id="HJD53671.1"/>
    </source>
</evidence>
<feature type="signal peptide" evidence="3">
    <location>
        <begin position="1"/>
        <end position="39"/>
    </location>
</feature>
<comment type="caution">
    <text evidence="4">The sequence shown here is derived from an EMBL/GenBank/DDBJ whole genome shotgun (WGS) entry which is preliminary data.</text>
</comment>
<evidence type="ECO:0000256" key="1">
    <source>
        <dbReference type="PROSITE-ProRule" id="PRU00339"/>
    </source>
</evidence>
<name>A0A9D2UJV8_9BACT</name>
<evidence type="ECO:0008006" key="6">
    <source>
        <dbReference type="Google" id="ProtNLM"/>
    </source>
</evidence>
<evidence type="ECO:0000256" key="2">
    <source>
        <dbReference type="SAM" id="Phobius"/>
    </source>
</evidence>
<protein>
    <recommendedName>
        <fullName evidence="6">Tetratricopeptide repeat protein</fullName>
    </recommendedName>
</protein>
<dbReference type="AlphaFoldDB" id="A0A9D2UJV8"/>
<reference evidence="4" key="1">
    <citation type="journal article" date="2021" name="PeerJ">
        <title>Extensive microbial diversity within the chicken gut microbiome revealed by metagenomics and culture.</title>
        <authorList>
            <person name="Gilroy R."/>
            <person name="Ravi A."/>
            <person name="Getino M."/>
            <person name="Pursley I."/>
            <person name="Horton D.L."/>
            <person name="Alikhan N.F."/>
            <person name="Baker D."/>
            <person name="Gharbi K."/>
            <person name="Hall N."/>
            <person name="Watson M."/>
            <person name="Adriaenssens E.M."/>
            <person name="Foster-Nyarko E."/>
            <person name="Jarju S."/>
            <person name="Secka A."/>
            <person name="Antonio M."/>
            <person name="Oren A."/>
            <person name="Chaudhuri R.R."/>
            <person name="La Ragione R."/>
            <person name="Hildebrand F."/>
            <person name="Pallen M.J."/>
        </authorList>
    </citation>
    <scope>NUCLEOTIDE SEQUENCE</scope>
    <source>
        <strain evidence="4">MalCec1-1739</strain>
    </source>
</reference>
<dbReference type="InterPro" id="IPR019734">
    <property type="entry name" value="TPR_rpt"/>
</dbReference>
<sequence length="431" mass="50176">MKKTPTSPSAGTRPCHHDTCLTALAAIIMMLATSLRAAAANDDDSLIPDSMLTEAHVYEVTFTDPELGHRIIDAMRERTDIDDYTLNILEGDLYFNNHKATQALIYYRRTLESDSVKSNAENRKEVWHRMISCFDLLHDEDSKMQYAKQLMQLAIETDDKPTEAIAKFAMGKSFYNQRNTSMGFKYMRQATAMMRESDYRHKYDNLRYFYNTLIIYYLREKMYADALDMADALEEVATKTTEGEFAIDDINKKELKSLYAQKAVILQSLGRSDEAKLYYDKWKTINEYAQDDYLIMPYLFKIKRYDDIIAYGRQLEETLTSDSNKVNYHIITAYKNMAKAYRLKGDYRNSSIYFEKAYEQNEKIKRQEQHSTVVELAAIYAINEKNQAISNARHHIMLQRMILAGVVTGITVLSVILWLSVKKRRALRRQN</sequence>
<keyword evidence="1" id="KW-0802">TPR repeat</keyword>
<dbReference type="Proteomes" id="UP000787625">
    <property type="component" value="Unassembled WGS sequence"/>
</dbReference>
<accession>A0A9D2UJV8</accession>
<dbReference type="InterPro" id="IPR011990">
    <property type="entry name" value="TPR-like_helical_dom_sf"/>
</dbReference>
<dbReference type="PROSITE" id="PS50005">
    <property type="entry name" value="TPR"/>
    <property type="match status" value="1"/>
</dbReference>
<feature type="chain" id="PRO_5038561934" description="Tetratricopeptide repeat protein" evidence="3">
    <location>
        <begin position="40"/>
        <end position="431"/>
    </location>
</feature>
<dbReference type="SUPFAM" id="SSF48452">
    <property type="entry name" value="TPR-like"/>
    <property type="match status" value="1"/>
</dbReference>
<dbReference type="Pfam" id="PF13181">
    <property type="entry name" value="TPR_8"/>
    <property type="match status" value="2"/>
</dbReference>
<proteinExistence type="predicted"/>
<keyword evidence="2" id="KW-1133">Transmembrane helix</keyword>
<evidence type="ECO:0000256" key="3">
    <source>
        <dbReference type="SAM" id="SignalP"/>
    </source>
</evidence>
<feature type="non-terminal residue" evidence="4">
    <location>
        <position position="431"/>
    </location>
</feature>
<dbReference type="SMART" id="SM00028">
    <property type="entry name" value="TPR"/>
    <property type="match status" value="3"/>
</dbReference>
<evidence type="ECO:0000313" key="5">
    <source>
        <dbReference type="Proteomes" id="UP000787625"/>
    </source>
</evidence>
<organism evidence="4 5">
    <name type="scientific">Candidatus Avibacteroides avistercoris</name>
    <dbReference type="NCBI Taxonomy" id="2840690"/>
    <lineage>
        <taxon>Bacteria</taxon>
        <taxon>Pseudomonadati</taxon>
        <taxon>Bacteroidota</taxon>
        <taxon>Bacteroidia</taxon>
        <taxon>Bacteroidales</taxon>
        <taxon>Bacteroidaceae</taxon>
        <taxon>Bacteroidaceae incertae sedis</taxon>
        <taxon>Candidatus Avibacteroides</taxon>
    </lineage>
</organism>
<feature type="transmembrane region" description="Helical" evidence="2">
    <location>
        <begin position="401"/>
        <end position="421"/>
    </location>
</feature>
<dbReference type="EMBL" id="DWUP01000192">
    <property type="protein sequence ID" value="HJD53671.1"/>
    <property type="molecule type" value="Genomic_DNA"/>
</dbReference>
<keyword evidence="2" id="KW-0472">Membrane</keyword>